<organism evidence="1 2">
    <name type="scientific">Parelaphostrongylus tenuis</name>
    <name type="common">Meningeal worm</name>
    <dbReference type="NCBI Taxonomy" id="148309"/>
    <lineage>
        <taxon>Eukaryota</taxon>
        <taxon>Metazoa</taxon>
        <taxon>Ecdysozoa</taxon>
        <taxon>Nematoda</taxon>
        <taxon>Chromadorea</taxon>
        <taxon>Rhabditida</taxon>
        <taxon>Rhabditina</taxon>
        <taxon>Rhabditomorpha</taxon>
        <taxon>Strongyloidea</taxon>
        <taxon>Metastrongylidae</taxon>
        <taxon>Parelaphostrongylus</taxon>
    </lineage>
</organism>
<gene>
    <name evidence="1" type="ORF">KIN20_003293</name>
</gene>
<reference evidence="1" key="1">
    <citation type="submission" date="2021-06" db="EMBL/GenBank/DDBJ databases">
        <title>Parelaphostrongylus tenuis whole genome reference sequence.</title>
        <authorList>
            <person name="Garwood T.J."/>
            <person name="Larsen P.A."/>
            <person name="Fountain-Jones N.M."/>
            <person name="Garbe J.R."/>
            <person name="Macchietto M.G."/>
            <person name="Kania S.A."/>
            <person name="Gerhold R.W."/>
            <person name="Richards J.E."/>
            <person name="Wolf T.M."/>
        </authorList>
    </citation>
    <scope>NUCLEOTIDE SEQUENCE</scope>
    <source>
        <strain evidence="1">MNPRO001-30</strain>
        <tissue evidence="1">Meninges</tissue>
    </source>
</reference>
<dbReference type="AlphaFoldDB" id="A0AAD5MPR0"/>
<accession>A0AAD5MPR0</accession>
<sequence length="73" mass="8325">MIINIEVKDKIKQKVNIEIGCATTTKQSEANKVPSPFDSRSRVSLGRHLADVLHKIRRTTAWNTVPQFAWRGH</sequence>
<comment type="caution">
    <text evidence="1">The sequence shown here is derived from an EMBL/GenBank/DDBJ whole genome shotgun (WGS) entry which is preliminary data.</text>
</comment>
<protein>
    <submittedName>
        <fullName evidence="1">Uncharacterized protein</fullName>
    </submittedName>
</protein>
<keyword evidence="2" id="KW-1185">Reference proteome</keyword>
<evidence type="ECO:0000313" key="1">
    <source>
        <dbReference type="EMBL" id="KAJ1348074.1"/>
    </source>
</evidence>
<name>A0AAD5MPR0_PARTN</name>
<dbReference type="EMBL" id="JAHQIW010000424">
    <property type="protein sequence ID" value="KAJ1348074.1"/>
    <property type="molecule type" value="Genomic_DNA"/>
</dbReference>
<evidence type="ECO:0000313" key="2">
    <source>
        <dbReference type="Proteomes" id="UP001196413"/>
    </source>
</evidence>
<dbReference type="Proteomes" id="UP001196413">
    <property type="component" value="Unassembled WGS sequence"/>
</dbReference>
<proteinExistence type="predicted"/>